<proteinExistence type="predicted"/>
<evidence type="ECO:0000313" key="2">
    <source>
        <dbReference type="Proteomes" id="UP000652761"/>
    </source>
</evidence>
<feature type="non-terminal residue" evidence="1">
    <location>
        <position position="345"/>
    </location>
</feature>
<name>A0A843XPC4_COLES</name>
<evidence type="ECO:0000313" key="1">
    <source>
        <dbReference type="EMBL" id="MQM21728.1"/>
    </source>
</evidence>
<protein>
    <submittedName>
        <fullName evidence="1">Uncharacterized protein</fullName>
    </submittedName>
</protein>
<dbReference type="Proteomes" id="UP000652761">
    <property type="component" value="Unassembled WGS sequence"/>
</dbReference>
<keyword evidence="2" id="KW-1185">Reference proteome</keyword>
<gene>
    <name evidence="1" type="ORF">Taro_054773</name>
</gene>
<accession>A0A843XPC4</accession>
<dbReference type="AlphaFoldDB" id="A0A843XPC4"/>
<comment type="caution">
    <text evidence="1">The sequence shown here is derived from an EMBL/GenBank/DDBJ whole genome shotgun (WGS) entry which is preliminary data.</text>
</comment>
<reference evidence="1" key="1">
    <citation type="submission" date="2017-07" db="EMBL/GenBank/DDBJ databases">
        <title>Taro Niue Genome Assembly and Annotation.</title>
        <authorList>
            <person name="Atibalentja N."/>
            <person name="Keating K."/>
            <person name="Fields C.J."/>
        </authorList>
    </citation>
    <scope>NUCLEOTIDE SEQUENCE</scope>
    <source>
        <strain evidence="1">Niue_2</strain>
        <tissue evidence="1">Leaf</tissue>
    </source>
</reference>
<sequence>EEDGRAWCCGIVDLAWSEEEVANRHKGLYWGSFFMKGRDYLNSSRSMQIGSPSGFVPRDGASRRSASLLVSRPQGTSRHQKRRRLGRVRPYHDTVACRNKGRCRNTFSYRDVLPRRNRVAVVVPFPVATPSRWPRGTRQRLCVPRVFQVPVLACSCVPWLADGPFDSLCVPFACWACRGLQASSSAWFLLCLPCLLARCLELEGLSCSEVVSISWAPHPREPIEGVLWATSMPELAVELTDSRAEGKMRLTPLLPSIRGSSSRELGVGRVAEAAVASCVVSSSESECCELLYLVLFLCANSWWHRRVRLPDLVVCPESKVAEAAVAPCVVSSSESECCELLYLGE</sequence>
<dbReference type="EMBL" id="NMUH01011491">
    <property type="protein sequence ID" value="MQM21728.1"/>
    <property type="molecule type" value="Genomic_DNA"/>
</dbReference>
<organism evidence="1 2">
    <name type="scientific">Colocasia esculenta</name>
    <name type="common">Wild taro</name>
    <name type="synonym">Arum esculentum</name>
    <dbReference type="NCBI Taxonomy" id="4460"/>
    <lineage>
        <taxon>Eukaryota</taxon>
        <taxon>Viridiplantae</taxon>
        <taxon>Streptophyta</taxon>
        <taxon>Embryophyta</taxon>
        <taxon>Tracheophyta</taxon>
        <taxon>Spermatophyta</taxon>
        <taxon>Magnoliopsida</taxon>
        <taxon>Liliopsida</taxon>
        <taxon>Araceae</taxon>
        <taxon>Aroideae</taxon>
        <taxon>Colocasieae</taxon>
        <taxon>Colocasia</taxon>
    </lineage>
</organism>